<accession>A0A4R5PFW2</accession>
<dbReference type="AlphaFoldDB" id="A0A4R5PFW2"/>
<reference evidence="1 2" key="1">
    <citation type="journal article" date="2019" name="Sci. Rep.">
        <title>Extended insight into the Mycobacterium chelonae-abscessus complex through whole genome sequencing of Mycobacterium salmoniphilum outbreak and Mycobacterium salmoniphilum-like strains.</title>
        <authorList>
            <person name="Behra P.R.K."/>
            <person name="Das S."/>
            <person name="Pettersson B.M.F."/>
            <person name="Shirreff L."/>
            <person name="DuCote T."/>
            <person name="Jacobsson K.G."/>
            <person name="Ennis D.G."/>
            <person name="Kirsebom L.A."/>
        </authorList>
    </citation>
    <scope>NUCLEOTIDE SEQUENCE [LARGE SCALE GENOMIC DNA]</scope>
    <source>
        <strain evidence="1 2">DSM 45524</strain>
    </source>
</reference>
<proteinExistence type="predicted"/>
<organism evidence="1 2">
    <name type="scientific">Mycobacteroides franklinii</name>
    <dbReference type="NCBI Taxonomy" id="948102"/>
    <lineage>
        <taxon>Bacteria</taxon>
        <taxon>Bacillati</taxon>
        <taxon>Actinomycetota</taxon>
        <taxon>Actinomycetes</taxon>
        <taxon>Mycobacteriales</taxon>
        <taxon>Mycobacteriaceae</taxon>
        <taxon>Mycobacteroides</taxon>
    </lineage>
</organism>
<protein>
    <submittedName>
        <fullName evidence="1">Uncharacterized protein</fullName>
    </submittedName>
</protein>
<sequence length="64" mass="6858">MAAQLTGYLGTTFVSWVADNQGLFRGIRICPQIRPQNFTVSTDSPGEIVCPAMGGLLAGVGTWW</sequence>
<comment type="caution">
    <text evidence="1">The sequence shown here is derived from an EMBL/GenBank/DDBJ whole genome shotgun (WGS) entry which is preliminary data.</text>
</comment>
<evidence type="ECO:0000313" key="2">
    <source>
        <dbReference type="Proteomes" id="UP000295627"/>
    </source>
</evidence>
<gene>
    <name evidence="1" type="ORF">EJ571_04055</name>
</gene>
<dbReference type="Proteomes" id="UP000295627">
    <property type="component" value="Unassembled WGS sequence"/>
</dbReference>
<name>A0A4R5PFW2_9MYCO</name>
<dbReference type="EMBL" id="RXLR01000008">
    <property type="protein sequence ID" value="TDH24309.1"/>
    <property type="molecule type" value="Genomic_DNA"/>
</dbReference>
<evidence type="ECO:0000313" key="1">
    <source>
        <dbReference type="EMBL" id="TDH24309.1"/>
    </source>
</evidence>